<feature type="region of interest" description="Disordered" evidence="1">
    <location>
        <begin position="468"/>
        <end position="489"/>
    </location>
</feature>
<dbReference type="AlphaFoldDB" id="A0A7S4E632"/>
<feature type="region of interest" description="Disordered" evidence="1">
    <location>
        <begin position="1"/>
        <end position="96"/>
    </location>
</feature>
<sequence>MDHQGGDPVDAAMTWQERADDSRSALDADVDDAARRLEMVGRGPGSPDKAARPRDAPGSANRRPRKSGGERPDGGVPLTQDATDEVPPPKSQYEIERDERIARNEAFMRSLGLGGGLGAVVPAAPAPAPPPPWARAGAPPPAVGTPVQAKDDAAVRGVVSLRGRARQTLDVRTTSGTVVPLRKSQLVPTVLTDDEAAFCSRPLTRVEYLQAQLDGVLTVSYAGQSFRNGFQAADGTPRRQFEALVDGRVRCALCDGADGQVWRWEASGTAIQTCADRKDALLTTLRFHSGAVSSSRGNSATCAHLARLLAAAGVEAKASSSSDDDDDAPPVPSLLGRPGASSMSTATAELAPGDAALELLKDEFRRGEDDGDWALNEDNWSERPGMLIEASNTWRSSVRGVDVPLASIFAPRRQCAPNVTPPVVIDFEEPRRLRSDKGHEKLFVLVQQLPDSPLDALLGKLPPLELRSSGFSSSEEDEASAEDEETPRRFLIGEDGLVTNAAPWYLNMAAARKPKADDAMILRETGSPAGLYSAAQAPPRPSVEDLLPSERGTEGREAYLAKREAETRRVQNMAAERSGNLDLAVFNQPCPQGSACTRKNRPDPTERCRYVHEHTDDRPLFYGFDCATGEWSDTDFKKALDSGVMRDSVTGERVTVGVLGYRGRCTITFANGNTASRYMKQLRVPGEDD</sequence>
<accession>A0A7S4E632</accession>
<evidence type="ECO:0000313" key="2">
    <source>
        <dbReference type="EMBL" id="CAE0691781.1"/>
    </source>
</evidence>
<feature type="compositionally biased region" description="Acidic residues" evidence="1">
    <location>
        <begin position="474"/>
        <end position="485"/>
    </location>
</feature>
<gene>
    <name evidence="2" type="ORF">PCAL00307_LOCUS7217</name>
    <name evidence="3" type="ORF">PECAL_6P01540</name>
</gene>
<evidence type="ECO:0000313" key="4">
    <source>
        <dbReference type="Proteomes" id="UP000789595"/>
    </source>
</evidence>
<feature type="region of interest" description="Disordered" evidence="1">
    <location>
        <begin position="531"/>
        <end position="554"/>
    </location>
</feature>
<evidence type="ECO:0000256" key="1">
    <source>
        <dbReference type="SAM" id="MobiDB-lite"/>
    </source>
</evidence>
<name>A0A7S4E632_9STRA</name>
<keyword evidence="4" id="KW-1185">Reference proteome</keyword>
<reference evidence="3" key="2">
    <citation type="submission" date="2021-11" db="EMBL/GenBank/DDBJ databases">
        <authorList>
            <consortium name="Genoscope - CEA"/>
            <person name="William W."/>
        </authorList>
    </citation>
    <scope>NUCLEOTIDE SEQUENCE</scope>
</reference>
<protein>
    <submittedName>
        <fullName evidence="2">Uncharacterized protein</fullName>
    </submittedName>
</protein>
<proteinExistence type="predicted"/>
<reference evidence="2" key="1">
    <citation type="submission" date="2021-01" db="EMBL/GenBank/DDBJ databases">
        <authorList>
            <person name="Corre E."/>
            <person name="Pelletier E."/>
            <person name="Niang G."/>
            <person name="Scheremetjew M."/>
            <person name="Finn R."/>
            <person name="Kale V."/>
            <person name="Holt S."/>
            <person name="Cochrane G."/>
            <person name="Meng A."/>
            <person name="Brown T."/>
            <person name="Cohen L."/>
        </authorList>
    </citation>
    <scope>NUCLEOTIDE SEQUENCE</scope>
    <source>
        <strain evidence="2">CCMP1756</strain>
    </source>
</reference>
<evidence type="ECO:0000313" key="3">
    <source>
        <dbReference type="EMBL" id="CAH0378567.1"/>
    </source>
</evidence>
<feature type="compositionally biased region" description="Basic and acidic residues" evidence="1">
    <location>
        <begin position="17"/>
        <end position="39"/>
    </location>
</feature>
<dbReference type="EMBL" id="CAKKNE010000006">
    <property type="protein sequence ID" value="CAH0378567.1"/>
    <property type="molecule type" value="Genomic_DNA"/>
</dbReference>
<feature type="region of interest" description="Disordered" evidence="1">
    <location>
        <begin position="317"/>
        <end position="346"/>
    </location>
</feature>
<dbReference type="EMBL" id="HBIW01008507">
    <property type="protein sequence ID" value="CAE0691781.1"/>
    <property type="molecule type" value="Transcribed_RNA"/>
</dbReference>
<organism evidence="2">
    <name type="scientific">Pelagomonas calceolata</name>
    <dbReference type="NCBI Taxonomy" id="35677"/>
    <lineage>
        <taxon>Eukaryota</taxon>
        <taxon>Sar</taxon>
        <taxon>Stramenopiles</taxon>
        <taxon>Ochrophyta</taxon>
        <taxon>Pelagophyceae</taxon>
        <taxon>Pelagomonadales</taxon>
        <taxon>Pelagomonadaceae</taxon>
        <taxon>Pelagomonas</taxon>
    </lineage>
</organism>
<dbReference type="Proteomes" id="UP000789595">
    <property type="component" value="Unassembled WGS sequence"/>
</dbReference>